<keyword evidence="5 8" id="KW-0472">Membrane</keyword>
<gene>
    <name evidence="9" type="ORF">PHAECO_LOCUS12256</name>
</gene>
<comment type="subcellular location">
    <subcellularLocation>
        <location evidence="1">Membrane</location>
        <topology evidence="1">Multi-pass membrane protein</topology>
    </subcellularLocation>
</comment>
<dbReference type="InterPro" id="IPR008795">
    <property type="entry name" value="Prominin"/>
</dbReference>
<dbReference type="EMBL" id="OU896714">
    <property type="protein sequence ID" value="CAH1179762.1"/>
    <property type="molecule type" value="Genomic_DNA"/>
</dbReference>
<proteinExistence type="inferred from homology"/>
<feature type="region of interest" description="Disordered" evidence="7">
    <location>
        <begin position="872"/>
        <end position="959"/>
    </location>
</feature>
<protein>
    <recommendedName>
        <fullName evidence="11">Prominin-like protein</fullName>
    </recommendedName>
</protein>
<feature type="transmembrane region" description="Helical" evidence="8">
    <location>
        <begin position="134"/>
        <end position="164"/>
    </location>
</feature>
<reference evidence="9" key="2">
    <citation type="submission" date="2022-10" db="EMBL/GenBank/DDBJ databases">
        <authorList>
            <consortium name="ENA_rothamsted_submissions"/>
            <consortium name="culmorum"/>
            <person name="King R."/>
        </authorList>
    </citation>
    <scope>NUCLEOTIDE SEQUENCE</scope>
</reference>
<dbReference type="GO" id="GO:0016020">
    <property type="term" value="C:membrane"/>
    <property type="evidence" value="ECO:0007669"/>
    <property type="project" value="UniProtKB-SubCell"/>
</dbReference>
<dbReference type="PANTHER" id="PTHR22730">
    <property type="entry name" value="PROMININ PROM PROTEIN"/>
    <property type="match status" value="1"/>
</dbReference>
<evidence type="ECO:0000256" key="7">
    <source>
        <dbReference type="SAM" id="MobiDB-lite"/>
    </source>
</evidence>
<dbReference type="OrthoDB" id="419734at2759"/>
<keyword evidence="3 8" id="KW-0812">Transmembrane</keyword>
<evidence type="ECO:0008006" key="11">
    <source>
        <dbReference type="Google" id="ProtNLM"/>
    </source>
</evidence>
<evidence type="ECO:0000256" key="8">
    <source>
        <dbReference type="SAM" id="Phobius"/>
    </source>
</evidence>
<dbReference type="PANTHER" id="PTHR22730:SF1">
    <property type="entry name" value="PROMININ-LIKE PROTEIN"/>
    <property type="match status" value="1"/>
</dbReference>
<feature type="transmembrane region" description="Helical" evidence="8">
    <location>
        <begin position="453"/>
        <end position="478"/>
    </location>
</feature>
<dbReference type="Pfam" id="PF05478">
    <property type="entry name" value="Prominin"/>
    <property type="match status" value="1"/>
</dbReference>
<name>A0A9P0DXE2_PHACE</name>
<feature type="transmembrane region" description="Helical" evidence="8">
    <location>
        <begin position="185"/>
        <end position="208"/>
    </location>
</feature>
<evidence type="ECO:0000313" key="9">
    <source>
        <dbReference type="EMBL" id="CAH1179762.1"/>
    </source>
</evidence>
<evidence type="ECO:0000313" key="10">
    <source>
        <dbReference type="Proteomes" id="UP001153737"/>
    </source>
</evidence>
<dbReference type="Proteomes" id="UP001153737">
    <property type="component" value="Chromosome 8"/>
</dbReference>
<evidence type="ECO:0000256" key="5">
    <source>
        <dbReference type="ARBA" id="ARBA00023136"/>
    </source>
</evidence>
<feature type="transmembrane region" description="Helical" evidence="8">
    <location>
        <begin position="809"/>
        <end position="829"/>
    </location>
</feature>
<dbReference type="AlphaFoldDB" id="A0A9P0DXE2"/>
<evidence type="ECO:0000256" key="1">
    <source>
        <dbReference type="ARBA" id="ARBA00004141"/>
    </source>
</evidence>
<evidence type="ECO:0000256" key="4">
    <source>
        <dbReference type="ARBA" id="ARBA00022989"/>
    </source>
</evidence>
<comment type="similarity">
    <text evidence="2">Belongs to the prominin family.</text>
</comment>
<feature type="transmembrane region" description="Helical" evidence="8">
    <location>
        <begin position="21"/>
        <end position="38"/>
    </location>
</feature>
<evidence type="ECO:0000256" key="3">
    <source>
        <dbReference type="ARBA" id="ARBA00022692"/>
    </source>
</evidence>
<keyword evidence="4 8" id="KW-1133">Transmembrane helix</keyword>
<evidence type="ECO:0000256" key="2">
    <source>
        <dbReference type="ARBA" id="ARBA00006058"/>
    </source>
</evidence>
<feature type="compositionally biased region" description="Basic residues" evidence="7">
    <location>
        <begin position="879"/>
        <end position="890"/>
    </location>
</feature>
<organism evidence="9 10">
    <name type="scientific">Phaedon cochleariae</name>
    <name type="common">Mustard beetle</name>
    <dbReference type="NCBI Taxonomy" id="80249"/>
    <lineage>
        <taxon>Eukaryota</taxon>
        <taxon>Metazoa</taxon>
        <taxon>Ecdysozoa</taxon>
        <taxon>Arthropoda</taxon>
        <taxon>Hexapoda</taxon>
        <taxon>Insecta</taxon>
        <taxon>Pterygota</taxon>
        <taxon>Neoptera</taxon>
        <taxon>Endopterygota</taxon>
        <taxon>Coleoptera</taxon>
        <taxon>Polyphaga</taxon>
        <taxon>Cucujiformia</taxon>
        <taxon>Chrysomeloidea</taxon>
        <taxon>Chrysomelidae</taxon>
        <taxon>Chrysomelinae</taxon>
        <taxon>Chrysomelini</taxon>
        <taxon>Phaedon</taxon>
    </lineage>
</organism>
<accession>A0A9P0DXE2</accession>
<sequence length="959" mass="107546">MARSKSKSANAGRDTRRSTNILILLATFAILFVAVDLTDGSFANSIDKINRNLEVALRDLGENMPDYSNYSDAQVYLSTNATFNPSAMAGLYNLTRRFIDWIGKDILMNDLVVYDKTDHPQINSNITIGQIFKYYWGLITVIILVAVITIFLPLCGLFFCCCRCCGNCGSRPQPCDKKRDLCSKVIQGTLLILLGTAMLFCVVCAFASNQQLQDGVDEFPKNIEVAKSDSIAYLNSTRSQATSLCVTNYQEFADVFKNTIQESGLHVMQQLTIWSNATAMMDLCTFINITIPNVSENLRILKDDTNNLRASASQLNDAMRKVKKDLLNTLQICSLEDCNEIKNKIAKLQTNIDFNKIPDVKPTIEELDKFNTKEMRDAAVEGMNKLDKIESDIKNKLNTTLGDAIHQVDKAGDEIKKYASNVTDLISDIQKTIKDINTATVHDYIKNYGPYRYYGSIAISCILLSVTVCIALGLICGICGKRPDGYSDNCCNKGAGNQFLMCAVTLMFISSIVIGVVTLITMVIGLTTDRVVCDTIKNPSSSTVMELLERVAKQQLSNSDFNVSLGSVLEKCYRNDSIYNVLNLKDKFDIDTIKQNFNVSKFLDDMKSQLDKIVGKDFVILDPTNEATLKNLADLKVGIDFDKFQEELKDNFTNFSLNYISSELEKLTKQMEDERFDNMRHEIQLSILHINTYDEKILVPMKDTAKKVMVIAKQLDTDLKMNSTSFADAINKMISEIKDAQEKLRTDGDKILREATTAFGAIVEKQVNSYLDRVTHVIQNELGQCGPISTVLNATLVATCDKIILPWNGFWFTLLISVLLFIPTIIVSVKLASLYKKYKQYGPYVETTSCIPREDRERSEYLYDAYADRGDSIPLNSRGGKRGGKKKKGKKSDDRPQNMGGEVVAREYTAASHPSDSRYADMAPKNWEEFPNGGPPQYQRAPTEYERPPPYYYPGTADQ</sequence>
<keyword evidence="6" id="KW-0325">Glycoprotein</keyword>
<reference evidence="9" key="1">
    <citation type="submission" date="2022-01" db="EMBL/GenBank/DDBJ databases">
        <authorList>
            <person name="King R."/>
        </authorList>
    </citation>
    <scope>NUCLEOTIDE SEQUENCE</scope>
</reference>
<evidence type="ECO:0000256" key="6">
    <source>
        <dbReference type="ARBA" id="ARBA00023180"/>
    </source>
</evidence>
<feature type="transmembrane region" description="Helical" evidence="8">
    <location>
        <begin position="499"/>
        <end position="526"/>
    </location>
</feature>
<keyword evidence="10" id="KW-1185">Reference proteome</keyword>